<protein>
    <recommendedName>
        <fullName evidence="4">DUF3899 domain-containing protein</fullName>
    </recommendedName>
</protein>
<name>A0ABQ1NEX7_9ENTE</name>
<dbReference type="Proteomes" id="UP000630615">
    <property type="component" value="Unassembled WGS sequence"/>
</dbReference>
<evidence type="ECO:0000313" key="2">
    <source>
        <dbReference type="EMBL" id="GGC75101.1"/>
    </source>
</evidence>
<accession>A0ABQ1NEX7</accession>
<reference evidence="3" key="1">
    <citation type="journal article" date="2019" name="Int. J. Syst. Evol. Microbiol.">
        <title>The Global Catalogue of Microorganisms (GCM) 10K type strain sequencing project: providing services to taxonomists for standard genome sequencing and annotation.</title>
        <authorList>
            <consortium name="The Broad Institute Genomics Platform"/>
            <consortium name="The Broad Institute Genome Sequencing Center for Infectious Disease"/>
            <person name="Wu L."/>
            <person name="Ma J."/>
        </authorList>
    </citation>
    <scope>NUCLEOTIDE SEQUENCE [LARGE SCALE GENOMIC DNA]</scope>
    <source>
        <strain evidence="3">CGMCC 1.15942</strain>
    </source>
</reference>
<sequence length="101" mass="12223">MKKFISRLISRHLFSYLIIFSVYFYSINTFDNIPSFVVNVFLFFTFVFVLENNYQQYIEDKKKDKKQQTFREFIHNVDWPIVIGVSVLCIMIYVVLVIFVL</sequence>
<evidence type="ECO:0000256" key="1">
    <source>
        <dbReference type="SAM" id="Phobius"/>
    </source>
</evidence>
<keyword evidence="1" id="KW-0472">Membrane</keyword>
<dbReference type="EMBL" id="BMKI01000001">
    <property type="protein sequence ID" value="GGC75101.1"/>
    <property type="molecule type" value="Genomic_DNA"/>
</dbReference>
<keyword evidence="3" id="KW-1185">Reference proteome</keyword>
<evidence type="ECO:0008006" key="4">
    <source>
        <dbReference type="Google" id="ProtNLM"/>
    </source>
</evidence>
<organism evidence="2 3">
    <name type="scientific">Enterococcus wangshanyuanii</name>
    <dbReference type="NCBI Taxonomy" id="2005703"/>
    <lineage>
        <taxon>Bacteria</taxon>
        <taxon>Bacillati</taxon>
        <taxon>Bacillota</taxon>
        <taxon>Bacilli</taxon>
        <taxon>Lactobacillales</taxon>
        <taxon>Enterococcaceae</taxon>
        <taxon>Enterococcus</taxon>
    </lineage>
</organism>
<proteinExistence type="predicted"/>
<keyword evidence="1" id="KW-0812">Transmembrane</keyword>
<keyword evidence="1" id="KW-1133">Transmembrane helix</keyword>
<comment type="caution">
    <text evidence="2">The sequence shown here is derived from an EMBL/GenBank/DDBJ whole genome shotgun (WGS) entry which is preliminary data.</text>
</comment>
<feature type="transmembrane region" description="Helical" evidence="1">
    <location>
        <begin position="76"/>
        <end position="100"/>
    </location>
</feature>
<evidence type="ECO:0000313" key="3">
    <source>
        <dbReference type="Proteomes" id="UP000630615"/>
    </source>
</evidence>
<gene>
    <name evidence="2" type="ORF">GCM10011573_00800</name>
</gene>
<dbReference type="RefSeq" id="WP_088271431.1">
    <property type="nucleotide sequence ID" value="NZ_BMKI01000001.1"/>
</dbReference>
<feature type="transmembrane region" description="Helical" evidence="1">
    <location>
        <begin position="12"/>
        <end position="30"/>
    </location>
</feature>
<feature type="transmembrane region" description="Helical" evidence="1">
    <location>
        <begin position="36"/>
        <end position="55"/>
    </location>
</feature>